<dbReference type="CDD" id="cd06581">
    <property type="entry name" value="TM_PBP1_LivM_like"/>
    <property type="match status" value="1"/>
</dbReference>
<evidence type="ECO:0000256" key="4">
    <source>
        <dbReference type="ARBA" id="ARBA00022989"/>
    </source>
</evidence>
<dbReference type="STRING" id="1308866.J416_15147"/>
<dbReference type="PANTHER" id="PTHR30482:SF4">
    <property type="entry name" value="SLR1201 PROTEIN"/>
    <property type="match status" value="1"/>
</dbReference>
<evidence type="ECO:0000256" key="3">
    <source>
        <dbReference type="ARBA" id="ARBA00022692"/>
    </source>
</evidence>
<feature type="transmembrane region" description="Helical" evidence="6">
    <location>
        <begin position="241"/>
        <end position="265"/>
    </location>
</feature>
<feature type="transmembrane region" description="Helical" evidence="6">
    <location>
        <begin position="277"/>
        <end position="301"/>
    </location>
</feature>
<name>N4WQY8_9BACI</name>
<keyword evidence="2" id="KW-1003">Cell membrane</keyword>
<dbReference type="AlphaFoldDB" id="N4WQY8"/>
<comment type="caution">
    <text evidence="7">The sequence shown here is derived from an EMBL/GenBank/DDBJ whole genome shotgun (WGS) entry which is preliminary data.</text>
</comment>
<evidence type="ECO:0000256" key="1">
    <source>
        <dbReference type="ARBA" id="ARBA00004651"/>
    </source>
</evidence>
<organism evidence="7 8">
    <name type="scientific">Gracilibacillus halophilus YIM-C55.5</name>
    <dbReference type="NCBI Taxonomy" id="1308866"/>
    <lineage>
        <taxon>Bacteria</taxon>
        <taxon>Bacillati</taxon>
        <taxon>Bacillota</taxon>
        <taxon>Bacilli</taxon>
        <taxon>Bacillales</taxon>
        <taxon>Bacillaceae</taxon>
        <taxon>Gracilibacillus</taxon>
    </lineage>
</organism>
<proteinExistence type="predicted"/>
<dbReference type="eggNOG" id="COG4177">
    <property type="taxonomic scope" value="Bacteria"/>
</dbReference>
<evidence type="ECO:0000256" key="5">
    <source>
        <dbReference type="ARBA" id="ARBA00023136"/>
    </source>
</evidence>
<feature type="transmembrane region" description="Helical" evidence="6">
    <location>
        <begin position="12"/>
        <end position="30"/>
    </location>
</feature>
<dbReference type="OrthoDB" id="9789927at2"/>
<evidence type="ECO:0000256" key="6">
    <source>
        <dbReference type="SAM" id="Phobius"/>
    </source>
</evidence>
<keyword evidence="8" id="KW-1185">Reference proteome</keyword>
<feature type="transmembrane region" description="Helical" evidence="6">
    <location>
        <begin position="190"/>
        <end position="210"/>
    </location>
</feature>
<keyword evidence="5 6" id="KW-0472">Membrane</keyword>
<gene>
    <name evidence="7" type="ORF">J416_15147</name>
</gene>
<feature type="transmembrane region" description="Helical" evidence="6">
    <location>
        <begin position="103"/>
        <end position="129"/>
    </location>
</feature>
<dbReference type="NCBIfam" id="TIGR03408">
    <property type="entry name" value="urea_trans_UrtC"/>
    <property type="match status" value="1"/>
</dbReference>
<dbReference type="PATRIC" id="fig|1308866.3.peg.3047"/>
<dbReference type="EMBL" id="APML01000086">
    <property type="protein sequence ID" value="ENH95621.1"/>
    <property type="molecule type" value="Genomic_DNA"/>
</dbReference>
<accession>N4WQY8</accession>
<feature type="transmembrane region" description="Helical" evidence="6">
    <location>
        <begin position="37"/>
        <end position="57"/>
    </location>
</feature>
<dbReference type="Proteomes" id="UP000012283">
    <property type="component" value="Unassembled WGS sequence"/>
</dbReference>
<dbReference type="InterPro" id="IPR017778">
    <property type="entry name" value="ABC_transptr_urea_perm_UrtC"/>
</dbReference>
<evidence type="ECO:0000313" key="8">
    <source>
        <dbReference type="Proteomes" id="UP000012283"/>
    </source>
</evidence>
<keyword evidence="4 6" id="KW-1133">Transmembrane helix</keyword>
<feature type="transmembrane region" description="Helical" evidence="6">
    <location>
        <begin position="63"/>
        <end position="82"/>
    </location>
</feature>
<comment type="subcellular location">
    <subcellularLocation>
        <location evidence="1">Cell membrane</location>
        <topology evidence="1">Multi-pass membrane protein</topology>
    </subcellularLocation>
</comment>
<reference evidence="7 8" key="1">
    <citation type="submission" date="2013-03" db="EMBL/GenBank/DDBJ databases">
        <title>Draft genome sequence of Gracibacillus halophilus YIM-C55.5, a moderately halophilic and thermophilic organism from the Xiaochaidamu salt lake.</title>
        <authorList>
            <person name="Sugumar T."/>
            <person name="Polireddy D.R."/>
            <person name="Antony A."/>
            <person name="Madhava Y.R."/>
            <person name="Sivakumar N."/>
        </authorList>
    </citation>
    <scope>NUCLEOTIDE SEQUENCE [LARGE SCALE GENOMIC DNA]</scope>
    <source>
        <strain evidence="7 8">YIM-C55.5</strain>
    </source>
</reference>
<protein>
    <submittedName>
        <fullName evidence="7">Urea ABC transporter permease UrtC</fullName>
    </submittedName>
</protein>
<dbReference type="InterPro" id="IPR001851">
    <property type="entry name" value="ABC_transp_permease"/>
</dbReference>
<evidence type="ECO:0000313" key="7">
    <source>
        <dbReference type="EMBL" id="ENH95621.1"/>
    </source>
</evidence>
<dbReference type="GO" id="GO:0005886">
    <property type="term" value="C:plasma membrane"/>
    <property type="evidence" value="ECO:0007669"/>
    <property type="project" value="UniProtKB-SubCell"/>
</dbReference>
<dbReference type="GO" id="GO:0015658">
    <property type="term" value="F:branched-chain amino acid transmembrane transporter activity"/>
    <property type="evidence" value="ECO:0007669"/>
    <property type="project" value="InterPro"/>
</dbReference>
<keyword evidence="3 6" id="KW-0812">Transmembrane</keyword>
<dbReference type="RefSeq" id="WP_003474675.1">
    <property type="nucleotide sequence ID" value="NZ_APML01000086.1"/>
</dbReference>
<dbReference type="Pfam" id="PF02653">
    <property type="entry name" value="BPD_transp_2"/>
    <property type="match status" value="1"/>
</dbReference>
<dbReference type="PANTHER" id="PTHR30482">
    <property type="entry name" value="HIGH-AFFINITY BRANCHED-CHAIN AMINO ACID TRANSPORT SYSTEM PERMEASE"/>
    <property type="match status" value="1"/>
</dbReference>
<sequence>MQSTIIQKLLGHRIIFSILFILLLTAPLYLSDFRLNLLGKFLAFAILAIGLDLLWGYTGVLSLGHGIFFGLGAYCMAMYLKLEANAGGLPDFMTWSGMSELPLIWLPFQYPIVAIILGVLFPAFLAFVLGSLTFRNRISGVYFTILSQALVLVLVTLFVGAQNLTGGTSGLTNFETLFGIPMNEASTQTMFYIITVVVLAAIFLGCRRLVNGRFGNVLIGIRDGENRMRFLGYNPSAYKTFIYTLSAAIAGMAGMLFVLQVGIISPTMIGIIPSIEMVLWVALGGRGTIIGPVIGAVLVNAAKTGFSESYPDIWTYFLGLLFVLVVVFLPKGLTGLFETWKARRKSQNVGKHVDVAKSYR</sequence>
<feature type="transmembrane region" description="Helical" evidence="6">
    <location>
        <begin position="313"/>
        <end position="337"/>
    </location>
</feature>
<evidence type="ECO:0000256" key="2">
    <source>
        <dbReference type="ARBA" id="ARBA00022475"/>
    </source>
</evidence>
<dbReference type="InterPro" id="IPR043428">
    <property type="entry name" value="LivM-like"/>
</dbReference>
<feature type="transmembrane region" description="Helical" evidence="6">
    <location>
        <begin position="141"/>
        <end position="161"/>
    </location>
</feature>